<comment type="caution">
    <text evidence="1">The sequence shown here is derived from an EMBL/GenBank/DDBJ whole genome shotgun (WGS) entry which is preliminary data.</text>
</comment>
<accession>X1EJ68</accession>
<dbReference type="AlphaFoldDB" id="X1EJ68"/>
<evidence type="ECO:0008006" key="2">
    <source>
        <dbReference type="Google" id="ProtNLM"/>
    </source>
</evidence>
<evidence type="ECO:0000313" key="1">
    <source>
        <dbReference type="EMBL" id="GAH17164.1"/>
    </source>
</evidence>
<proteinExistence type="predicted"/>
<protein>
    <recommendedName>
        <fullName evidence="2">SDR family oxidoreductase</fullName>
    </recommendedName>
</protein>
<dbReference type="Gene3D" id="3.40.50.720">
    <property type="entry name" value="NAD(P)-binding Rossmann-like Domain"/>
    <property type="match status" value="1"/>
</dbReference>
<dbReference type="InterPro" id="IPR002347">
    <property type="entry name" value="SDR_fam"/>
</dbReference>
<dbReference type="EMBL" id="BART01035768">
    <property type="protein sequence ID" value="GAH17164.1"/>
    <property type="molecule type" value="Genomic_DNA"/>
</dbReference>
<gene>
    <name evidence="1" type="ORF">S01H4_60598</name>
</gene>
<reference evidence="1" key="1">
    <citation type="journal article" date="2014" name="Front. Microbiol.">
        <title>High frequency of phylogenetically diverse reductive dehalogenase-homologous genes in deep subseafloor sedimentary metagenomes.</title>
        <authorList>
            <person name="Kawai M."/>
            <person name="Futagami T."/>
            <person name="Toyoda A."/>
            <person name="Takaki Y."/>
            <person name="Nishi S."/>
            <person name="Hori S."/>
            <person name="Arai W."/>
            <person name="Tsubouchi T."/>
            <person name="Morono Y."/>
            <person name="Uchiyama I."/>
            <person name="Ito T."/>
            <person name="Fujiyama A."/>
            <person name="Inagaki F."/>
            <person name="Takami H."/>
        </authorList>
    </citation>
    <scope>NUCLEOTIDE SEQUENCE</scope>
    <source>
        <strain evidence="1">Expedition CK06-06</strain>
    </source>
</reference>
<name>X1EJ68_9ZZZZ</name>
<dbReference type="Pfam" id="PF13561">
    <property type="entry name" value="adh_short_C2"/>
    <property type="match status" value="1"/>
</dbReference>
<sequence length="50" mass="5377">LQGRRDRTSMGITGTPEDIANAVLFFANDKSSFITGKILLVDGGRTDHLA</sequence>
<feature type="non-terminal residue" evidence="1">
    <location>
        <position position="1"/>
    </location>
</feature>
<dbReference type="SUPFAM" id="SSF51735">
    <property type="entry name" value="NAD(P)-binding Rossmann-fold domains"/>
    <property type="match status" value="1"/>
</dbReference>
<dbReference type="InterPro" id="IPR036291">
    <property type="entry name" value="NAD(P)-bd_dom_sf"/>
</dbReference>
<organism evidence="1">
    <name type="scientific">marine sediment metagenome</name>
    <dbReference type="NCBI Taxonomy" id="412755"/>
    <lineage>
        <taxon>unclassified sequences</taxon>
        <taxon>metagenomes</taxon>
        <taxon>ecological metagenomes</taxon>
    </lineage>
</organism>